<accession>A0A9D2PKD0</accession>
<organism evidence="1 2">
    <name type="scientific">Candidatus Anaerostipes avistercoris</name>
    <dbReference type="NCBI Taxonomy" id="2838462"/>
    <lineage>
        <taxon>Bacteria</taxon>
        <taxon>Bacillati</taxon>
        <taxon>Bacillota</taxon>
        <taxon>Clostridia</taxon>
        <taxon>Lachnospirales</taxon>
        <taxon>Lachnospiraceae</taxon>
        <taxon>Anaerostipes</taxon>
    </lineage>
</organism>
<reference evidence="1" key="2">
    <citation type="submission" date="2021-04" db="EMBL/GenBank/DDBJ databases">
        <authorList>
            <person name="Gilroy R."/>
        </authorList>
    </citation>
    <scope>NUCLEOTIDE SEQUENCE</scope>
    <source>
        <strain evidence="1">ChiSjej3B21-8574</strain>
    </source>
</reference>
<evidence type="ECO:0000313" key="2">
    <source>
        <dbReference type="Proteomes" id="UP000823904"/>
    </source>
</evidence>
<comment type="caution">
    <text evidence="1">The sequence shown here is derived from an EMBL/GenBank/DDBJ whole genome shotgun (WGS) entry which is preliminary data.</text>
</comment>
<protein>
    <submittedName>
        <fullName evidence="1">Uncharacterized protein</fullName>
    </submittedName>
</protein>
<dbReference type="EMBL" id="DWWD01000049">
    <property type="protein sequence ID" value="HJC51656.1"/>
    <property type="molecule type" value="Genomic_DNA"/>
</dbReference>
<dbReference type="AlphaFoldDB" id="A0A9D2PKD0"/>
<name>A0A9D2PKD0_9FIRM</name>
<evidence type="ECO:0000313" key="1">
    <source>
        <dbReference type="EMBL" id="HJC51656.1"/>
    </source>
</evidence>
<sequence>MSKMREIDGYMTVEMSMILPSVCLALLLLMGYLCYFMNCGIVQGTVEEIAVKAADTCHGGDYDTGEVSYAAMNRRNLYMDMFPEKEKAADQAQKELEKELSAHLFLGKISKISIKEGISQMQVSVGTYFNVPGASMLKMFGIWIFEHQGSCQISYLSEMEKVRGWSVVERALD</sequence>
<reference evidence="1" key="1">
    <citation type="journal article" date="2021" name="PeerJ">
        <title>Extensive microbial diversity within the chicken gut microbiome revealed by metagenomics and culture.</title>
        <authorList>
            <person name="Gilroy R."/>
            <person name="Ravi A."/>
            <person name="Getino M."/>
            <person name="Pursley I."/>
            <person name="Horton D.L."/>
            <person name="Alikhan N.F."/>
            <person name="Baker D."/>
            <person name="Gharbi K."/>
            <person name="Hall N."/>
            <person name="Watson M."/>
            <person name="Adriaenssens E.M."/>
            <person name="Foster-Nyarko E."/>
            <person name="Jarju S."/>
            <person name="Secka A."/>
            <person name="Antonio M."/>
            <person name="Oren A."/>
            <person name="Chaudhuri R.R."/>
            <person name="La Ragione R."/>
            <person name="Hildebrand F."/>
            <person name="Pallen M.J."/>
        </authorList>
    </citation>
    <scope>NUCLEOTIDE SEQUENCE</scope>
    <source>
        <strain evidence="1">ChiSjej3B21-8574</strain>
    </source>
</reference>
<dbReference type="Proteomes" id="UP000823904">
    <property type="component" value="Unassembled WGS sequence"/>
</dbReference>
<gene>
    <name evidence="1" type="ORF">H9754_13970</name>
</gene>
<proteinExistence type="predicted"/>